<name>A0ABZ0PE02_9PROT</name>
<evidence type="ECO:0000313" key="8">
    <source>
        <dbReference type="Proteomes" id="UP001305521"/>
    </source>
</evidence>
<proteinExistence type="inferred from homology"/>
<sequence length="427" mass="46392">MARYHLKQAKPVLPADRRALEDRVRAILDDIATGGDDAVRRYAREFDRWTAPDFRVTPDQIRRVERALPETFKEDFAWCHARVTDFAKAQRDSIGEFETEVEPGIVLGQKLIPVARAGCYIPGGKYPLISAAIMSVATAKVAGVGHVIGAAPPRDADGIYPQTLYALHASGADEIYCIGGVQALASMAYGRVGMTPRDIITGPGNAFVAEAKRQLFGTVGIDLLAGPTEIMVIADETADPALVATDLLGQAEHGPDSPAWLVTTSRDFGEKVLAEIALQLETLPTAAVAGKAWEVFGEVIVVDSDEEAAAVSDEYAPEHLEVQTARDDWYLQRLTNYGSLFLGEQSTVAYGDKGVGTNHTLPTGRAGRYTGGLWVGKFIKTVTWQRLTDEASRRIAPIMGRICHEEGMLAHEKTADVRFARYAPKNV</sequence>
<evidence type="ECO:0000256" key="4">
    <source>
        <dbReference type="ARBA" id="ARBA00023002"/>
    </source>
</evidence>
<dbReference type="SUPFAM" id="SSF53720">
    <property type="entry name" value="ALDH-like"/>
    <property type="match status" value="1"/>
</dbReference>
<reference evidence="7 8" key="1">
    <citation type="submission" date="2023-11" db="EMBL/GenBank/DDBJ databases">
        <title>Arctic aerobic anoxygenic photoheterotroph Sediminicoccus rosea KRV36 adapts its photosynthesis to long days of polar summer.</title>
        <authorList>
            <person name="Tomasch J."/>
            <person name="Kopejtka K."/>
            <person name="Bily T."/>
            <person name="Gardiner A.T."/>
            <person name="Gardian Z."/>
            <person name="Shivaramu S."/>
            <person name="Koblizek M."/>
            <person name="Engelhardt F."/>
            <person name="Kaftan D."/>
        </authorList>
    </citation>
    <scope>NUCLEOTIDE SEQUENCE [LARGE SCALE GENOMIC DNA]</scope>
    <source>
        <strain evidence="7 8">R-30</strain>
    </source>
</reference>
<comment type="similarity">
    <text evidence="5 6">Belongs to the histidinol dehydrogenase family.</text>
</comment>
<dbReference type="PANTHER" id="PTHR21256">
    <property type="entry name" value="HISTIDINOL DEHYDROGENASE HDH"/>
    <property type="match status" value="1"/>
</dbReference>
<dbReference type="NCBIfam" id="TIGR00069">
    <property type="entry name" value="hisD"/>
    <property type="match status" value="1"/>
</dbReference>
<protein>
    <submittedName>
        <fullName evidence="7">Histidinol dehydrogenase</fullName>
        <ecNumber evidence="7">1.1.1.23</ecNumber>
    </submittedName>
</protein>
<dbReference type="GO" id="GO:0004399">
    <property type="term" value="F:histidinol dehydrogenase activity"/>
    <property type="evidence" value="ECO:0007669"/>
    <property type="project" value="UniProtKB-EC"/>
</dbReference>
<dbReference type="Proteomes" id="UP001305521">
    <property type="component" value="Chromosome"/>
</dbReference>
<dbReference type="EMBL" id="CP137852">
    <property type="protein sequence ID" value="WPB83939.1"/>
    <property type="molecule type" value="Genomic_DNA"/>
</dbReference>
<keyword evidence="8" id="KW-1185">Reference proteome</keyword>
<evidence type="ECO:0000256" key="5">
    <source>
        <dbReference type="PIRNR" id="PIRNR000099"/>
    </source>
</evidence>
<evidence type="ECO:0000256" key="1">
    <source>
        <dbReference type="ARBA" id="ARBA00001947"/>
    </source>
</evidence>
<evidence type="ECO:0000256" key="2">
    <source>
        <dbReference type="ARBA" id="ARBA00022723"/>
    </source>
</evidence>
<evidence type="ECO:0000256" key="6">
    <source>
        <dbReference type="RuleBase" id="RU004175"/>
    </source>
</evidence>
<dbReference type="Gene3D" id="3.40.50.1980">
    <property type="entry name" value="Nitrogenase molybdenum iron protein domain"/>
    <property type="match status" value="2"/>
</dbReference>
<dbReference type="Pfam" id="PF00815">
    <property type="entry name" value="Histidinol_dh"/>
    <property type="match status" value="1"/>
</dbReference>
<evidence type="ECO:0000313" key="7">
    <source>
        <dbReference type="EMBL" id="WPB83939.1"/>
    </source>
</evidence>
<dbReference type="CDD" id="cd06572">
    <property type="entry name" value="Histidinol_dh"/>
    <property type="match status" value="1"/>
</dbReference>
<organism evidence="7 8">
    <name type="scientific">Sediminicoccus rosea</name>
    <dbReference type="NCBI Taxonomy" id="1225128"/>
    <lineage>
        <taxon>Bacteria</taxon>
        <taxon>Pseudomonadati</taxon>
        <taxon>Pseudomonadota</taxon>
        <taxon>Alphaproteobacteria</taxon>
        <taxon>Acetobacterales</taxon>
        <taxon>Roseomonadaceae</taxon>
        <taxon>Sediminicoccus</taxon>
    </lineage>
</organism>
<dbReference type="InterPro" id="IPR022695">
    <property type="entry name" value="Histidinol_DH_monofunct"/>
</dbReference>
<dbReference type="InterPro" id="IPR001692">
    <property type="entry name" value="Histidinol_DH_CS"/>
</dbReference>
<dbReference type="InterPro" id="IPR012131">
    <property type="entry name" value="Hstdl_DH"/>
</dbReference>
<keyword evidence="2" id="KW-0479">Metal-binding</keyword>
<gene>
    <name evidence="7" type="primary">hisD</name>
    <name evidence="7" type="ORF">R9Z33_17720</name>
</gene>
<dbReference type="PANTHER" id="PTHR21256:SF14">
    <property type="entry name" value="HISTIDINOL DEHYDROGENASE"/>
    <property type="match status" value="1"/>
</dbReference>
<dbReference type="EC" id="1.1.1.23" evidence="7"/>
<keyword evidence="3" id="KW-0862">Zinc</keyword>
<dbReference type="InterPro" id="IPR016161">
    <property type="entry name" value="Ald_DH/histidinol_DH"/>
</dbReference>
<dbReference type="PRINTS" id="PR00083">
    <property type="entry name" value="HOLDHDRGNASE"/>
</dbReference>
<comment type="cofactor">
    <cofactor evidence="1">
        <name>Zn(2+)</name>
        <dbReference type="ChEBI" id="CHEBI:29105"/>
    </cofactor>
</comment>
<keyword evidence="4 5" id="KW-0560">Oxidoreductase</keyword>
<dbReference type="PROSITE" id="PS00611">
    <property type="entry name" value="HISOL_DEHYDROGENASE"/>
    <property type="match status" value="1"/>
</dbReference>
<dbReference type="PIRSF" id="PIRSF000099">
    <property type="entry name" value="Histidinol_dh"/>
    <property type="match status" value="1"/>
</dbReference>
<evidence type="ECO:0000256" key="3">
    <source>
        <dbReference type="ARBA" id="ARBA00022833"/>
    </source>
</evidence>
<dbReference type="RefSeq" id="WP_318647896.1">
    <property type="nucleotide sequence ID" value="NZ_CP137852.1"/>
</dbReference>
<dbReference type="Gene3D" id="1.20.5.1300">
    <property type="match status" value="1"/>
</dbReference>
<accession>A0ABZ0PE02</accession>